<keyword evidence="3" id="KW-1185">Reference proteome</keyword>
<dbReference type="EMBL" id="JAUUTY010000005">
    <property type="protein sequence ID" value="KAK1626925.1"/>
    <property type="molecule type" value="Genomic_DNA"/>
</dbReference>
<evidence type="ECO:0000313" key="3">
    <source>
        <dbReference type="Proteomes" id="UP001231189"/>
    </source>
</evidence>
<dbReference type="Pfam" id="PF23635">
    <property type="entry name" value="Beta-prop_AT5G49610-like"/>
    <property type="match status" value="1"/>
</dbReference>
<sequence length="400" mass="45358">MAQNHSSPLDNEDLLQEILLRLPPKPSSLPRASLVCKRWRCIISDPRFPRRFRKHHRKPLLLGFFDKEIGKVPVFTPMLDPPDRIPVALPENLLGREPWGHLCFSFHGCRDGIALFLDHQRHEAILWDPLTSVQRCVAFPSWFLDGIGKDCSIQNATVLCPASDNQHDHGGCHMSPFKLVFAWRDALARKEFICIYESKSGVWGDIIPTRTAYVISRYRPSILVGNALCWLLEGGNILKFDFGKHTLAVIEKPEDTHAAGCEYVQSSHSSFQILRGEDNGIGLAILSTLELSIQLWVRKSKCDGVFSWVLQNTVQLDELFSRPARIRQLVFMLGYDEDTNVIFLSSDSHDFILQLESMQFNYIGRRKYRSPRESCPYTNFCTAVVRSTAGGDGGAENVNT</sequence>
<dbReference type="InterPro" id="IPR036047">
    <property type="entry name" value="F-box-like_dom_sf"/>
</dbReference>
<dbReference type="Proteomes" id="UP001231189">
    <property type="component" value="Unassembled WGS sequence"/>
</dbReference>
<gene>
    <name evidence="2" type="ORF">QYE76_001240</name>
</gene>
<feature type="domain" description="F-box" evidence="1">
    <location>
        <begin position="12"/>
        <end position="52"/>
    </location>
</feature>
<dbReference type="InterPro" id="IPR001810">
    <property type="entry name" value="F-box_dom"/>
</dbReference>
<dbReference type="Pfam" id="PF00646">
    <property type="entry name" value="F-box"/>
    <property type="match status" value="1"/>
</dbReference>
<protein>
    <recommendedName>
        <fullName evidence="1">F-box domain-containing protein</fullName>
    </recommendedName>
</protein>
<accession>A0AAD8VWS0</accession>
<dbReference type="SMART" id="SM00256">
    <property type="entry name" value="FBOX"/>
    <property type="match status" value="1"/>
</dbReference>
<dbReference type="PANTHER" id="PTHR32133:SF357">
    <property type="entry name" value="F-BOX DOMAIN-CONTAINING PROTEIN"/>
    <property type="match status" value="1"/>
</dbReference>
<name>A0AAD8VWS0_LOLMU</name>
<dbReference type="InterPro" id="IPR056594">
    <property type="entry name" value="AT5G49610-like_b-prop"/>
</dbReference>
<dbReference type="SUPFAM" id="SSF81383">
    <property type="entry name" value="F-box domain"/>
    <property type="match status" value="1"/>
</dbReference>
<dbReference type="PANTHER" id="PTHR32133">
    <property type="entry name" value="OS07G0120400 PROTEIN"/>
    <property type="match status" value="1"/>
</dbReference>
<reference evidence="2" key="1">
    <citation type="submission" date="2023-07" db="EMBL/GenBank/DDBJ databases">
        <title>A chromosome-level genome assembly of Lolium multiflorum.</title>
        <authorList>
            <person name="Chen Y."/>
            <person name="Copetti D."/>
            <person name="Kolliker R."/>
            <person name="Studer B."/>
        </authorList>
    </citation>
    <scope>NUCLEOTIDE SEQUENCE</scope>
    <source>
        <strain evidence="2">02402/16</strain>
        <tissue evidence="2">Leaf</tissue>
    </source>
</reference>
<evidence type="ECO:0000259" key="1">
    <source>
        <dbReference type="SMART" id="SM00256"/>
    </source>
</evidence>
<evidence type="ECO:0000313" key="2">
    <source>
        <dbReference type="EMBL" id="KAK1626925.1"/>
    </source>
</evidence>
<proteinExistence type="predicted"/>
<organism evidence="2 3">
    <name type="scientific">Lolium multiflorum</name>
    <name type="common">Italian ryegrass</name>
    <name type="synonym">Lolium perenne subsp. multiflorum</name>
    <dbReference type="NCBI Taxonomy" id="4521"/>
    <lineage>
        <taxon>Eukaryota</taxon>
        <taxon>Viridiplantae</taxon>
        <taxon>Streptophyta</taxon>
        <taxon>Embryophyta</taxon>
        <taxon>Tracheophyta</taxon>
        <taxon>Spermatophyta</taxon>
        <taxon>Magnoliopsida</taxon>
        <taxon>Liliopsida</taxon>
        <taxon>Poales</taxon>
        <taxon>Poaceae</taxon>
        <taxon>BOP clade</taxon>
        <taxon>Pooideae</taxon>
        <taxon>Poodae</taxon>
        <taxon>Poeae</taxon>
        <taxon>Poeae Chloroplast Group 2 (Poeae type)</taxon>
        <taxon>Loliodinae</taxon>
        <taxon>Loliinae</taxon>
        <taxon>Lolium</taxon>
    </lineage>
</organism>
<comment type="caution">
    <text evidence="2">The sequence shown here is derived from an EMBL/GenBank/DDBJ whole genome shotgun (WGS) entry which is preliminary data.</text>
</comment>
<dbReference type="AlphaFoldDB" id="A0AAD8VWS0"/>
<dbReference type="Gene3D" id="1.20.1280.50">
    <property type="match status" value="1"/>
</dbReference>